<dbReference type="InterPro" id="IPR007634">
    <property type="entry name" value="RNA_pol_sigma_54_DNA-bd"/>
</dbReference>
<dbReference type="GO" id="GO:0000428">
    <property type="term" value="C:DNA-directed RNA polymerase complex"/>
    <property type="evidence" value="ECO:0007669"/>
    <property type="project" value="UniProtKB-KW"/>
</dbReference>
<feature type="compositionally biased region" description="Basic and acidic residues" evidence="9">
    <location>
        <begin position="58"/>
        <end position="78"/>
    </location>
</feature>
<dbReference type="GO" id="GO:0016987">
    <property type="term" value="F:sigma factor activity"/>
    <property type="evidence" value="ECO:0007669"/>
    <property type="project" value="UniProtKB-KW"/>
</dbReference>
<sequence length="486" mass="55376">MKIGTILSPQLRQQMKLAPQVIQSIEILQLPMLALVEHVQQELMDNPVLEELTEDEKDEQKTDEQKTLDDELAEGKNEEDAEEDEEFKRLGEMADDWGDYFSQTNIKRSDGGEERDRKQEALENTAAGSISLQDYLLGQLSIMELDDSLMAICENMVFSINDMGYLAYPLEEIVESLEISVSIEQANKALEIVQSMEPLGVGARNLKECLLLQLDTRDPDYIIIKELISNHLEDVETKKYKLIAKKLGYNLELIKKAIEFIKTLNPKPGSLFSNERIPYVTPEVKVECVDGKYEVTLIGDHNLPRVYVSSFYKDVLVGKGYDINTRRYIRKKIESARWLIDAIEQRKGTLHKVAAKIVEMQTGFFEEGTLALRTLKMQDVADAVGIHVSTVSRAIAHKYAQTPKGIFELKYFFTGGFMNADGNMESWEATRQKLSKIVKEENKSSPLSDEEIAAKLREMGGDIARRTVTKYRRSMKIPSSRKRKEC</sequence>
<reference evidence="12 13" key="1">
    <citation type="submission" date="2014-10" db="EMBL/GenBank/DDBJ databases">
        <title>Draft genome of anammox bacterium scalindua brodae, obtained using differential coverage binning of sequence data from two enrichment reactors.</title>
        <authorList>
            <person name="Speth D.R."/>
            <person name="Russ L."/>
            <person name="Kartal B."/>
            <person name="Op den Camp H.J."/>
            <person name="Dutilh B.E."/>
            <person name="Jetten M.S."/>
        </authorList>
    </citation>
    <scope>NUCLEOTIDE SEQUENCE [LARGE SCALE GENOMIC DNA]</scope>
    <source>
        <strain evidence="12">RU1</strain>
    </source>
</reference>
<dbReference type="GO" id="GO:0003677">
    <property type="term" value="F:DNA binding"/>
    <property type="evidence" value="ECO:0007669"/>
    <property type="project" value="UniProtKB-KW"/>
</dbReference>
<feature type="region of interest" description="Disordered" evidence="9">
    <location>
        <begin position="101"/>
        <end position="121"/>
    </location>
</feature>
<evidence type="ECO:0000256" key="9">
    <source>
        <dbReference type="SAM" id="MobiDB-lite"/>
    </source>
</evidence>
<evidence type="ECO:0000256" key="6">
    <source>
        <dbReference type="ARBA" id="ARBA00023082"/>
    </source>
</evidence>
<comment type="similarity">
    <text evidence="1">Belongs to the sigma-54 factor family.</text>
</comment>
<dbReference type="EMBL" id="JRYO01000033">
    <property type="protein sequence ID" value="KHE93859.1"/>
    <property type="molecule type" value="Genomic_DNA"/>
</dbReference>
<name>A0A0B0EMP9_9BACT</name>
<feature type="region of interest" description="Disordered" evidence="9">
    <location>
        <begin position="51"/>
        <end position="86"/>
    </location>
</feature>
<feature type="domain" description="RNA polymerase sigma factor 54 DNA-binding" evidence="10">
    <location>
        <begin position="327"/>
        <end position="484"/>
    </location>
</feature>
<evidence type="ECO:0000313" key="12">
    <source>
        <dbReference type="EMBL" id="KHE93859.1"/>
    </source>
</evidence>
<dbReference type="AlphaFoldDB" id="A0A0B0EMP9"/>
<keyword evidence="7" id="KW-0238">DNA-binding</keyword>
<dbReference type="Pfam" id="PF04552">
    <property type="entry name" value="Sigma54_DBD"/>
    <property type="match status" value="1"/>
</dbReference>
<feature type="domain" description="RNA polymerase sigma factor 54 core-binding" evidence="11">
    <location>
        <begin position="122"/>
        <end position="312"/>
    </location>
</feature>
<keyword evidence="2" id="KW-0240">DNA-directed RNA polymerase</keyword>
<evidence type="ECO:0000259" key="11">
    <source>
        <dbReference type="Pfam" id="PF04963"/>
    </source>
</evidence>
<dbReference type="Gene3D" id="1.10.10.60">
    <property type="entry name" value="Homeodomain-like"/>
    <property type="match status" value="1"/>
</dbReference>
<dbReference type="PROSITE" id="PS00718">
    <property type="entry name" value="SIGMA54_2"/>
    <property type="match status" value="1"/>
</dbReference>
<keyword evidence="8" id="KW-0804">Transcription</keyword>
<accession>A0A0B0EMP9</accession>
<dbReference type="PIRSF" id="PIRSF000774">
    <property type="entry name" value="RpoN"/>
    <property type="match status" value="1"/>
</dbReference>
<dbReference type="Pfam" id="PF00309">
    <property type="entry name" value="Sigma54_AID"/>
    <property type="match status" value="1"/>
</dbReference>
<dbReference type="NCBIfam" id="TIGR02395">
    <property type="entry name" value="rpoN_sigma"/>
    <property type="match status" value="1"/>
</dbReference>
<keyword evidence="3" id="KW-0808">Transferase</keyword>
<dbReference type="PATRIC" id="fig|237368.3.peg.455"/>
<dbReference type="Gene3D" id="1.10.10.1330">
    <property type="entry name" value="RNA polymerase sigma-54 factor, core-binding domain"/>
    <property type="match status" value="1"/>
</dbReference>
<evidence type="ECO:0000256" key="1">
    <source>
        <dbReference type="ARBA" id="ARBA00008798"/>
    </source>
</evidence>
<protein>
    <submittedName>
        <fullName evidence="12">RNA polymerase sigma-54 factor RpoN</fullName>
    </submittedName>
</protein>
<evidence type="ECO:0000256" key="7">
    <source>
        <dbReference type="ARBA" id="ARBA00023125"/>
    </source>
</evidence>
<evidence type="ECO:0000313" key="13">
    <source>
        <dbReference type="Proteomes" id="UP000030652"/>
    </source>
</evidence>
<dbReference type="Pfam" id="PF04963">
    <property type="entry name" value="Sigma54_CBD"/>
    <property type="match status" value="1"/>
</dbReference>
<organism evidence="12 13">
    <name type="scientific">Candidatus Scalindua brodae</name>
    <dbReference type="NCBI Taxonomy" id="237368"/>
    <lineage>
        <taxon>Bacteria</taxon>
        <taxon>Pseudomonadati</taxon>
        <taxon>Planctomycetota</taxon>
        <taxon>Candidatus Brocadiia</taxon>
        <taxon>Candidatus Brocadiales</taxon>
        <taxon>Candidatus Scalinduaceae</taxon>
        <taxon>Candidatus Scalindua</taxon>
    </lineage>
</organism>
<dbReference type="PROSITE" id="PS50044">
    <property type="entry name" value="SIGMA54_3"/>
    <property type="match status" value="1"/>
</dbReference>
<evidence type="ECO:0000259" key="10">
    <source>
        <dbReference type="Pfam" id="PF04552"/>
    </source>
</evidence>
<dbReference type="GO" id="GO:0006352">
    <property type="term" value="P:DNA-templated transcription initiation"/>
    <property type="evidence" value="ECO:0007669"/>
    <property type="project" value="InterPro"/>
</dbReference>
<evidence type="ECO:0000256" key="8">
    <source>
        <dbReference type="ARBA" id="ARBA00023163"/>
    </source>
</evidence>
<evidence type="ECO:0000256" key="4">
    <source>
        <dbReference type="ARBA" id="ARBA00022695"/>
    </source>
</evidence>
<dbReference type="InterPro" id="IPR000394">
    <property type="entry name" value="RNA_pol_sigma_54"/>
</dbReference>
<dbReference type="GO" id="GO:0016779">
    <property type="term" value="F:nucleotidyltransferase activity"/>
    <property type="evidence" value="ECO:0007669"/>
    <property type="project" value="UniProtKB-KW"/>
</dbReference>
<evidence type="ECO:0000256" key="2">
    <source>
        <dbReference type="ARBA" id="ARBA00022478"/>
    </source>
</evidence>
<dbReference type="PANTHER" id="PTHR32248:SF4">
    <property type="entry name" value="RNA POLYMERASE SIGMA-54 FACTOR"/>
    <property type="match status" value="1"/>
</dbReference>
<keyword evidence="4" id="KW-0548">Nucleotidyltransferase</keyword>
<dbReference type="InterPro" id="IPR038709">
    <property type="entry name" value="RpoN_core-bd_sf"/>
</dbReference>
<keyword evidence="5" id="KW-0805">Transcription regulation</keyword>
<gene>
    <name evidence="12" type="ORF">SCABRO_00416</name>
</gene>
<dbReference type="eggNOG" id="COG1508">
    <property type="taxonomic scope" value="Bacteria"/>
</dbReference>
<dbReference type="PANTHER" id="PTHR32248">
    <property type="entry name" value="RNA POLYMERASE SIGMA-54 FACTOR"/>
    <property type="match status" value="1"/>
</dbReference>
<dbReference type="PRINTS" id="PR00045">
    <property type="entry name" value="SIGMA54FCT"/>
</dbReference>
<dbReference type="InterPro" id="IPR007046">
    <property type="entry name" value="RNA_pol_sigma_54_core-bd"/>
</dbReference>
<evidence type="ECO:0000256" key="3">
    <source>
        <dbReference type="ARBA" id="ARBA00022679"/>
    </source>
</evidence>
<dbReference type="GO" id="GO:0001216">
    <property type="term" value="F:DNA-binding transcription activator activity"/>
    <property type="evidence" value="ECO:0007669"/>
    <property type="project" value="InterPro"/>
</dbReference>
<feature type="compositionally biased region" description="Basic and acidic residues" evidence="9">
    <location>
        <begin position="107"/>
        <end position="121"/>
    </location>
</feature>
<comment type="caution">
    <text evidence="12">The sequence shown here is derived from an EMBL/GenBank/DDBJ whole genome shotgun (WGS) entry which is preliminary data.</text>
</comment>
<keyword evidence="6" id="KW-0731">Sigma factor</keyword>
<dbReference type="Proteomes" id="UP000030652">
    <property type="component" value="Unassembled WGS sequence"/>
</dbReference>
<proteinExistence type="inferred from homology"/>
<evidence type="ECO:0000256" key="5">
    <source>
        <dbReference type="ARBA" id="ARBA00023015"/>
    </source>
</evidence>